<dbReference type="AlphaFoldDB" id="A0A0H1QZD7"/>
<feature type="domain" description="Type II secretion system protein GspF" evidence="7">
    <location>
        <begin position="138"/>
        <end position="265"/>
    </location>
</feature>
<keyword evidence="3 6" id="KW-0812">Transmembrane</keyword>
<feature type="transmembrane region" description="Helical" evidence="6">
    <location>
        <begin position="92"/>
        <end position="118"/>
    </location>
</feature>
<keyword evidence="5 6" id="KW-0472">Membrane</keyword>
<evidence type="ECO:0000259" key="7">
    <source>
        <dbReference type="Pfam" id="PF00482"/>
    </source>
</evidence>
<evidence type="ECO:0000256" key="2">
    <source>
        <dbReference type="ARBA" id="ARBA00022475"/>
    </source>
</evidence>
<dbReference type="Pfam" id="PF00482">
    <property type="entry name" value="T2SSF"/>
    <property type="match status" value="1"/>
</dbReference>
<dbReference type="PANTHER" id="PTHR35402">
    <property type="entry name" value="INTEGRAL MEMBRANE PROTEIN-RELATED"/>
    <property type="match status" value="1"/>
</dbReference>
<evidence type="ECO:0000256" key="6">
    <source>
        <dbReference type="SAM" id="Phobius"/>
    </source>
</evidence>
<keyword evidence="2" id="KW-1003">Cell membrane</keyword>
<sequence>MNSYERFCFNLIGHGLKKKRGDYISLRNDLMGARMNTPFEAYLATAYVSSVAVGLAAAALIGLLVYLLRIPDMIVYRGAVPEVLYALNDHKMLLGTIAITVISLLVFGGITYLIYLLYPGIKAGERRRNIDATLPYAINYVTAMSSAGITPDEVFRLLGQSTIYGESAVEARYISRETDFFGKDLLDALRTVSQATPSERMREFLQGAVASISSGSNLTEYFRNKAHQYTLENNQQQKSFLETLGLIAESYVTAMVAGMLFLIILQSVMTILSGDSDPFFLCIIIYMIVPFGSMMFVVLISSMTPEV</sequence>
<evidence type="ECO:0000256" key="5">
    <source>
        <dbReference type="ARBA" id="ARBA00023136"/>
    </source>
</evidence>
<name>A0A0H1QZD7_9EURY</name>
<accession>A0A0H1QZD7</accession>
<comment type="subcellular location">
    <subcellularLocation>
        <location evidence="1">Cell membrane</location>
        <topology evidence="1">Multi-pass membrane protein</topology>
    </subcellularLocation>
</comment>
<reference evidence="8 9" key="1">
    <citation type="journal article" date="2015" name="Int. J. Syst. Evol. Microbiol.">
        <title>Methanoculleus sediminis sp. nov., a methanogen from sediments near a submarine mud volcano.</title>
        <authorList>
            <person name="Chen S.C."/>
            <person name="Chen M.F."/>
            <person name="Lai M.C."/>
            <person name="Weng C.Y."/>
            <person name="Wu S.Y."/>
            <person name="Lin S."/>
            <person name="Yang T.F."/>
            <person name="Chen P.C."/>
        </authorList>
    </citation>
    <scope>NUCLEOTIDE SEQUENCE [LARGE SCALE GENOMIC DNA]</scope>
    <source>
        <strain evidence="8 9">S3Fa</strain>
    </source>
</reference>
<gene>
    <name evidence="8" type="ORF">SZ63_04370</name>
</gene>
<keyword evidence="9" id="KW-1185">Reference proteome</keyword>
<dbReference type="GO" id="GO:0005886">
    <property type="term" value="C:plasma membrane"/>
    <property type="evidence" value="ECO:0007669"/>
    <property type="project" value="UniProtKB-SubCell"/>
</dbReference>
<dbReference type="STRING" id="1550566.SZ63_04370"/>
<dbReference type="PATRIC" id="fig|1550566.3.peg.935"/>
<keyword evidence="4 6" id="KW-1133">Transmembrane helix</keyword>
<evidence type="ECO:0000313" key="8">
    <source>
        <dbReference type="EMBL" id="KLK88283.1"/>
    </source>
</evidence>
<dbReference type="RefSeq" id="WP_048181753.1">
    <property type="nucleotide sequence ID" value="NZ_JXOJ01000002.1"/>
</dbReference>
<feature type="transmembrane region" description="Helical" evidence="6">
    <location>
        <begin position="41"/>
        <end position="68"/>
    </location>
</feature>
<dbReference type="InterPro" id="IPR018076">
    <property type="entry name" value="T2SS_GspF_dom"/>
</dbReference>
<protein>
    <submittedName>
        <fullName evidence="8">Secretion system protein</fullName>
    </submittedName>
</protein>
<evidence type="ECO:0000256" key="1">
    <source>
        <dbReference type="ARBA" id="ARBA00004651"/>
    </source>
</evidence>
<feature type="transmembrane region" description="Helical" evidence="6">
    <location>
        <begin position="251"/>
        <end position="272"/>
    </location>
</feature>
<evidence type="ECO:0000256" key="3">
    <source>
        <dbReference type="ARBA" id="ARBA00022692"/>
    </source>
</evidence>
<evidence type="ECO:0000256" key="4">
    <source>
        <dbReference type="ARBA" id="ARBA00022989"/>
    </source>
</evidence>
<dbReference type="EMBL" id="JXOJ01000002">
    <property type="protein sequence ID" value="KLK88283.1"/>
    <property type="molecule type" value="Genomic_DNA"/>
</dbReference>
<proteinExistence type="predicted"/>
<dbReference type="PANTHER" id="PTHR35402:SF1">
    <property type="entry name" value="TYPE II SECRETION SYSTEM PROTEIN GSPF DOMAIN-CONTAINING PROTEIN"/>
    <property type="match status" value="1"/>
</dbReference>
<feature type="transmembrane region" description="Helical" evidence="6">
    <location>
        <begin position="278"/>
        <end position="300"/>
    </location>
</feature>
<dbReference type="InterPro" id="IPR056569">
    <property type="entry name" value="ArlJ-like"/>
</dbReference>
<organism evidence="8 9">
    <name type="scientific">Methanoculleus sediminis</name>
    <dbReference type="NCBI Taxonomy" id="1550566"/>
    <lineage>
        <taxon>Archaea</taxon>
        <taxon>Methanobacteriati</taxon>
        <taxon>Methanobacteriota</taxon>
        <taxon>Stenosarchaea group</taxon>
        <taxon>Methanomicrobia</taxon>
        <taxon>Methanomicrobiales</taxon>
        <taxon>Methanomicrobiaceae</taxon>
        <taxon>Methanoculleus</taxon>
    </lineage>
</organism>
<dbReference type="OrthoDB" id="12374at2157"/>
<comment type="caution">
    <text evidence="8">The sequence shown here is derived from an EMBL/GenBank/DDBJ whole genome shotgun (WGS) entry which is preliminary data.</text>
</comment>
<evidence type="ECO:0000313" key="9">
    <source>
        <dbReference type="Proteomes" id="UP000035301"/>
    </source>
</evidence>
<dbReference type="Proteomes" id="UP000035301">
    <property type="component" value="Unassembled WGS sequence"/>
</dbReference>